<sequence>MFTVDSYIPTRVVFGAGRLDELATLPLPGKKALICTTPARRPAAAALVERVRALVERNGASSVIFDHIAPNPTKRSVEEGTALALREGCDFLLGLGGGSSIDCAKAIAVMLRSPGSLWDYAYTGTGGKKTPEAAAPLVTVTTTCGTGTECDPYCVITNEETGEKLDFASDALFPVFSIIDPELLLSLPRDLSIYQGFDGLFHAAECYVCNGHANRMVDLYALESVRIIARSLPAVLRSPDDLEERAELAFACDILSGYTQALTSVTSHHILGQTLGGLFPEMPHGATLITVAEAYYSKVCALLPGVFDELGEAMGVPRESGRPGFAFVAALQKLMDDSGCRTLCLKNFGISRGDFRRIVDMTVDQVGISLDRYTLTKEDMTSILADSLSK</sequence>
<dbReference type="PANTHER" id="PTHR11496:SF104">
    <property type="entry name" value="3-DEOXY-ALPHA-D-MANNO-OCTULOSONATE 8-OXIDASE"/>
    <property type="match status" value="1"/>
</dbReference>
<dbReference type="SUPFAM" id="SSF56796">
    <property type="entry name" value="Dehydroquinate synthase-like"/>
    <property type="match status" value="1"/>
</dbReference>
<dbReference type="Pfam" id="PF00465">
    <property type="entry name" value="Fe-ADH"/>
    <property type="match status" value="1"/>
</dbReference>
<evidence type="ECO:0000259" key="3">
    <source>
        <dbReference type="Pfam" id="PF25137"/>
    </source>
</evidence>
<dbReference type="EMBL" id="FLUN01000001">
    <property type="protein sequence ID" value="SBV98289.1"/>
    <property type="molecule type" value="Genomic_DNA"/>
</dbReference>
<protein>
    <submittedName>
        <fullName evidence="4">Uncharacterized protein</fullName>
    </submittedName>
</protein>
<name>A0A212JFS5_9FIRM</name>
<evidence type="ECO:0000313" key="4">
    <source>
        <dbReference type="EMBL" id="SBV98289.1"/>
    </source>
</evidence>
<dbReference type="PANTHER" id="PTHR11496">
    <property type="entry name" value="ALCOHOL DEHYDROGENASE"/>
    <property type="match status" value="1"/>
</dbReference>
<dbReference type="InterPro" id="IPR039697">
    <property type="entry name" value="Alcohol_dehydrogenase_Fe"/>
</dbReference>
<accession>A0A212JFS5</accession>
<dbReference type="Gene3D" id="1.20.1090.10">
    <property type="entry name" value="Dehydroquinate synthase-like - alpha domain"/>
    <property type="match status" value="1"/>
</dbReference>
<reference evidence="4" key="1">
    <citation type="submission" date="2016-04" db="EMBL/GenBank/DDBJ databases">
        <authorList>
            <person name="Evans L.H."/>
            <person name="Alamgir A."/>
            <person name="Owens N."/>
            <person name="Weber N.D."/>
            <person name="Virtaneva K."/>
            <person name="Barbian K."/>
            <person name="Babar A."/>
            <person name="Rosenke K."/>
        </authorList>
    </citation>
    <scope>NUCLEOTIDE SEQUENCE</scope>
    <source>
        <strain evidence="4">86</strain>
    </source>
</reference>
<gene>
    <name evidence="4" type="ORF">KL86CLO1_11022</name>
</gene>
<dbReference type="Gene3D" id="3.40.50.1970">
    <property type="match status" value="1"/>
</dbReference>
<organism evidence="4">
    <name type="scientific">uncultured Eubacteriales bacterium</name>
    <dbReference type="NCBI Taxonomy" id="172733"/>
    <lineage>
        <taxon>Bacteria</taxon>
        <taxon>Bacillati</taxon>
        <taxon>Bacillota</taxon>
        <taxon>Clostridia</taxon>
        <taxon>Eubacteriales</taxon>
        <taxon>environmental samples</taxon>
    </lineage>
</organism>
<feature type="domain" description="Fe-containing alcohol dehydrogenase-like C-terminal" evidence="3">
    <location>
        <begin position="193"/>
        <end position="387"/>
    </location>
</feature>
<keyword evidence="1" id="KW-0560">Oxidoreductase</keyword>
<dbReference type="InterPro" id="IPR001670">
    <property type="entry name" value="ADH_Fe/GldA"/>
</dbReference>
<proteinExistence type="predicted"/>
<dbReference type="GO" id="GO:0046872">
    <property type="term" value="F:metal ion binding"/>
    <property type="evidence" value="ECO:0007669"/>
    <property type="project" value="InterPro"/>
</dbReference>
<dbReference type="AlphaFoldDB" id="A0A212JFS5"/>
<dbReference type="CDD" id="cd08185">
    <property type="entry name" value="Fe-ADH-like"/>
    <property type="match status" value="1"/>
</dbReference>
<dbReference type="Pfam" id="PF25137">
    <property type="entry name" value="ADH_Fe_C"/>
    <property type="match status" value="1"/>
</dbReference>
<evidence type="ECO:0000259" key="2">
    <source>
        <dbReference type="Pfam" id="PF00465"/>
    </source>
</evidence>
<dbReference type="GO" id="GO:0004022">
    <property type="term" value="F:alcohol dehydrogenase (NAD+) activity"/>
    <property type="evidence" value="ECO:0007669"/>
    <property type="project" value="TreeGrafter"/>
</dbReference>
<evidence type="ECO:0000256" key="1">
    <source>
        <dbReference type="ARBA" id="ARBA00023002"/>
    </source>
</evidence>
<dbReference type="InterPro" id="IPR056798">
    <property type="entry name" value="ADH_Fe_C"/>
</dbReference>
<dbReference type="FunFam" id="3.40.50.1970:FF:000003">
    <property type="entry name" value="Alcohol dehydrogenase, iron-containing"/>
    <property type="match status" value="1"/>
</dbReference>
<feature type="domain" description="Alcohol dehydrogenase iron-type/glycerol dehydrogenase GldA" evidence="2">
    <location>
        <begin position="9"/>
        <end position="181"/>
    </location>
</feature>